<dbReference type="EMBL" id="JACBZR010000001">
    <property type="protein sequence ID" value="NYI78201.1"/>
    <property type="molecule type" value="Genomic_DNA"/>
</dbReference>
<name>A0A7Z0ISR2_9ACTN</name>
<reference evidence="1 2" key="1">
    <citation type="submission" date="2020-07" db="EMBL/GenBank/DDBJ databases">
        <title>Sequencing the genomes of 1000 actinobacteria strains.</title>
        <authorList>
            <person name="Klenk H.-P."/>
        </authorList>
    </citation>
    <scope>NUCLEOTIDE SEQUENCE [LARGE SCALE GENOMIC DNA]</scope>
    <source>
        <strain evidence="1 2">DSM 26487</strain>
    </source>
</reference>
<accession>A0A7Z0ISR2</accession>
<organism evidence="1 2">
    <name type="scientific">Nocardioides panzhihuensis</name>
    <dbReference type="NCBI Taxonomy" id="860243"/>
    <lineage>
        <taxon>Bacteria</taxon>
        <taxon>Bacillati</taxon>
        <taxon>Actinomycetota</taxon>
        <taxon>Actinomycetes</taxon>
        <taxon>Propionibacteriales</taxon>
        <taxon>Nocardioidaceae</taxon>
        <taxon>Nocardioides</taxon>
    </lineage>
</organism>
<keyword evidence="2" id="KW-1185">Reference proteome</keyword>
<sequence>MSESALDPVEVDATFTDRGHLQLTDASAAKIAAQLGHEPRPGDVVHLSVRRAIHDQSRGSSRPGERGALAHLAHLADDFGTDDVRAIREEMTAESEWTR</sequence>
<gene>
    <name evidence="1" type="ORF">BJ988_002849</name>
</gene>
<dbReference type="AlphaFoldDB" id="A0A7Z0ISR2"/>
<dbReference type="RefSeq" id="WP_008357792.1">
    <property type="nucleotide sequence ID" value="NZ_JACBZR010000001.1"/>
</dbReference>
<proteinExistence type="predicted"/>
<protein>
    <submittedName>
        <fullName evidence="1">Uncharacterized protein</fullName>
    </submittedName>
</protein>
<dbReference type="Proteomes" id="UP000564496">
    <property type="component" value="Unassembled WGS sequence"/>
</dbReference>
<comment type="caution">
    <text evidence="1">The sequence shown here is derived from an EMBL/GenBank/DDBJ whole genome shotgun (WGS) entry which is preliminary data.</text>
</comment>
<evidence type="ECO:0000313" key="1">
    <source>
        <dbReference type="EMBL" id="NYI78201.1"/>
    </source>
</evidence>
<evidence type="ECO:0000313" key="2">
    <source>
        <dbReference type="Proteomes" id="UP000564496"/>
    </source>
</evidence>